<reference evidence="2 3" key="1">
    <citation type="submission" date="2019-08" db="EMBL/GenBank/DDBJ databases">
        <title>Deep-cultivation of Planctomycetes and their phenomic and genomic characterization uncovers novel biology.</title>
        <authorList>
            <person name="Wiegand S."/>
            <person name="Jogler M."/>
            <person name="Boedeker C."/>
            <person name="Pinto D."/>
            <person name="Vollmers J."/>
            <person name="Rivas-Marin E."/>
            <person name="Kohn T."/>
            <person name="Peeters S.H."/>
            <person name="Heuer A."/>
            <person name="Rast P."/>
            <person name="Oberbeckmann S."/>
            <person name="Bunk B."/>
            <person name="Jeske O."/>
            <person name="Meyerdierks A."/>
            <person name="Storesund J.E."/>
            <person name="Kallscheuer N."/>
            <person name="Luecker S."/>
            <person name="Lage O.M."/>
            <person name="Pohl T."/>
            <person name="Merkel B.J."/>
            <person name="Hornburger P."/>
            <person name="Mueller R.-W."/>
            <person name="Bruemmer F."/>
            <person name="Labrenz M."/>
            <person name="Spormann A.M."/>
            <person name="Op den Camp H."/>
            <person name="Overmann J."/>
            <person name="Amann R."/>
            <person name="Jetten M.S.M."/>
            <person name="Mascher T."/>
            <person name="Medema M.H."/>
            <person name="Devos D.P."/>
            <person name="Kaster A.-K."/>
            <person name="Ovreas L."/>
            <person name="Rohde M."/>
            <person name="Galperin M.Y."/>
            <person name="Jogler C."/>
        </authorList>
    </citation>
    <scope>NUCLEOTIDE SEQUENCE [LARGE SCALE GENOMIC DNA]</scope>
    <source>
        <strain evidence="2 3">Pr1d</strain>
    </source>
</reference>
<dbReference type="AlphaFoldDB" id="A0A5B9Q6I4"/>
<feature type="domain" description="DUF1559" evidence="1">
    <location>
        <begin position="37"/>
        <end position="321"/>
    </location>
</feature>
<name>A0A5B9Q6I4_9BACT</name>
<keyword evidence="3" id="KW-1185">Reference proteome</keyword>
<dbReference type="InterPro" id="IPR011453">
    <property type="entry name" value="DUF1559"/>
</dbReference>
<evidence type="ECO:0000313" key="3">
    <source>
        <dbReference type="Proteomes" id="UP000323917"/>
    </source>
</evidence>
<dbReference type="Pfam" id="PF07596">
    <property type="entry name" value="SBP_bac_10"/>
    <property type="match status" value="1"/>
</dbReference>
<evidence type="ECO:0000313" key="2">
    <source>
        <dbReference type="EMBL" id="QEG33329.1"/>
    </source>
</evidence>
<dbReference type="InterPro" id="IPR012902">
    <property type="entry name" value="N_methyl_site"/>
</dbReference>
<dbReference type="Gene3D" id="3.30.700.10">
    <property type="entry name" value="Glycoprotein, Type 4 Pilin"/>
    <property type="match status" value="1"/>
</dbReference>
<dbReference type="Proteomes" id="UP000323917">
    <property type="component" value="Chromosome"/>
</dbReference>
<dbReference type="NCBIfam" id="TIGR02532">
    <property type="entry name" value="IV_pilin_GFxxxE"/>
    <property type="match status" value="1"/>
</dbReference>
<dbReference type="PANTHER" id="PTHR30093:SF2">
    <property type="entry name" value="TYPE II SECRETION SYSTEM PROTEIN H"/>
    <property type="match status" value="1"/>
</dbReference>
<dbReference type="InterPro" id="IPR045584">
    <property type="entry name" value="Pilin-like"/>
</dbReference>
<dbReference type="SUPFAM" id="SSF54523">
    <property type="entry name" value="Pili subunits"/>
    <property type="match status" value="1"/>
</dbReference>
<organism evidence="2 3">
    <name type="scientific">Bythopirellula goksoeyrii</name>
    <dbReference type="NCBI Taxonomy" id="1400387"/>
    <lineage>
        <taxon>Bacteria</taxon>
        <taxon>Pseudomonadati</taxon>
        <taxon>Planctomycetota</taxon>
        <taxon>Planctomycetia</taxon>
        <taxon>Pirellulales</taxon>
        <taxon>Lacipirellulaceae</taxon>
        <taxon>Bythopirellula</taxon>
    </lineage>
</organism>
<protein>
    <recommendedName>
        <fullName evidence="1">DUF1559 domain-containing protein</fullName>
    </recommendedName>
</protein>
<proteinExistence type="predicted"/>
<dbReference type="EMBL" id="CP042913">
    <property type="protein sequence ID" value="QEG33329.1"/>
    <property type="molecule type" value="Genomic_DNA"/>
</dbReference>
<dbReference type="OrthoDB" id="248923at2"/>
<dbReference type="Pfam" id="PF07963">
    <property type="entry name" value="N_methyl"/>
    <property type="match status" value="1"/>
</dbReference>
<dbReference type="PANTHER" id="PTHR30093">
    <property type="entry name" value="GENERAL SECRETION PATHWAY PROTEIN G"/>
    <property type="match status" value="1"/>
</dbReference>
<dbReference type="RefSeq" id="WP_148076234.1">
    <property type="nucleotide sequence ID" value="NZ_CP042913.1"/>
</dbReference>
<gene>
    <name evidence="2" type="ORF">Pr1d_05900</name>
</gene>
<accession>A0A5B9Q6I4</accession>
<sequence length="339" mass="37221">MKTRRPKSKRLAFSLVELLVVIAIIGILTALLLPAVQSARESARRTTCINHLRQLALAMHNYESTTGHLPSGSIAQADPADHATPHTFYRWSAFAQILPQLESSSLRAQLDLSLPMYRKDFSIPDENKPALEQILPLLLCPSDRQEQVHPSFGPTNYAACSGSGNDGGSPHSADGVFFINSRMQLANIADGTSNTIFLAESLLGQTFPPLTPREHIDQRFAYVFATAAPLNQTACDSSGLFNFTDPPSFSWANGEFRSSLYNHYRTPNSVEFDCVSAKLLAPITERYAAFGWRSTRSLHPGGVNAARADGSATFFADDINPRLWRALSTRHGEETVDAK</sequence>
<evidence type="ECO:0000259" key="1">
    <source>
        <dbReference type="Pfam" id="PF07596"/>
    </source>
</evidence>
<dbReference type="KEGG" id="bgok:Pr1d_05900"/>